<evidence type="ECO:0000259" key="3">
    <source>
        <dbReference type="SMART" id="SM00460"/>
    </source>
</evidence>
<feature type="region of interest" description="Disordered" evidence="1">
    <location>
        <begin position="546"/>
        <end position="581"/>
    </location>
</feature>
<reference evidence="4 5" key="1">
    <citation type="journal article" date="2019" name="Int. J. Syst. Evol. Microbiol.">
        <title>The Global Catalogue of Microorganisms (GCM) 10K type strain sequencing project: providing services to taxonomists for standard genome sequencing and annotation.</title>
        <authorList>
            <consortium name="The Broad Institute Genomics Platform"/>
            <consortium name="The Broad Institute Genome Sequencing Center for Infectious Disease"/>
            <person name="Wu L."/>
            <person name="Ma J."/>
        </authorList>
    </citation>
    <scope>NUCLEOTIDE SEQUENCE [LARGE SCALE GENOMIC DNA]</scope>
    <source>
        <strain evidence="4 5">JCM 13004</strain>
    </source>
</reference>
<feature type="transmembrane region" description="Helical" evidence="2">
    <location>
        <begin position="64"/>
        <end position="85"/>
    </location>
</feature>
<dbReference type="InterPro" id="IPR002931">
    <property type="entry name" value="Transglutaminase-like"/>
</dbReference>
<evidence type="ECO:0000313" key="5">
    <source>
        <dbReference type="Proteomes" id="UP001500037"/>
    </source>
</evidence>
<dbReference type="SUPFAM" id="SSF54001">
    <property type="entry name" value="Cysteine proteinases"/>
    <property type="match status" value="1"/>
</dbReference>
<keyword evidence="2" id="KW-0812">Transmembrane</keyword>
<feature type="transmembrane region" description="Helical" evidence="2">
    <location>
        <begin position="167"/>
        <end position="184"/>
    </location>
</feature>
<dbReference type="InterPro" id="IPR038765">
    <property type="entry name" value="Papain-like_cys_pep_sf"/>
</dbReference>
<name>A0ABN1X1G0_9ACTN</name>
<accession>A0ABN1X1G0</accession>
<protein>
    <submittedName>
        <fullName evidence="4">DUF3488 and transglutaminase-like domain-containing protein</fullName>
    </submittedName>
</protein>
<dbReference type="RefSeq" id="WP_344446162.1">
    <property type="nucleotide sequence ID" value="NZ_BAAALF010000216.1"/>
</dbReference>
<gene>
    <name evidence="4" type="ORF">GCM10009665_69270</name>
</gene>
<feature type="transmembrane region" description="Helical" evidence="2">
    <location>
        <begin position="621"/>
        <end position="641"/>
    </location>
</feature>
<dbReference type="SMART" id="SM00460">
    <property type="entry name" value="TGc"/>
    <property type="match status" value="1"/>
</dbReference>
<feature type="compositionally biased region" description="Low complexity" evidence="1">
    <location>
        <begin position="556"/>
        <end position="581"/>
    </location>
</feature>
<dbReference type="Proteomes" id="UP001500037">
    <property type="component" value="Unassembled WGS sequence"/>
</dbReference>
<keyword evidence="5" id="KW-1185">Reference proteome</keyword>
<dbReference type="PANTHER" id="PTHR42736">
    <property type="entry name" value="PROTEIN-GLUTAMINE GAMMA-GLUTAMYLTRANSFERASE"/>
    <property type="match status" value="1"/>
</dbReference>
<feature type="transmembrane region" description="Helical" evidence="2">
    <location>
        <begin position="116"/>
        <end position="136"/>
    </location>
</feature>
<keyword evidence="2" id="KW-1133">Transmembrane helix</keyword>
<proteinExistence type="predicted"/>
<feature type="transmembrane region" description="Helical" evidence="2">
    <location>
        <begin position="7"/>
        <end position="25"/>
    </location>
</feature>
<feature type="domain" description="Transglutaminase-like" evidence="3">
    <location>
        <begin position="477"/>
        <end position="547"/>
    </location>
</feature>
<dbReference type="EMBL" id="BAAALF010000216">
    <property type="protein sequence ID" value="GAA1271155.1"/>
    <property type="molecule type" value="Genomic_DNA"/>
</dbReference>
<dbReference type="InterPro" id="IPR052901">
    <property type="entry name" value="Bact_TGase-like"/>
</dbReference>
<keyword evidence="2" id="KW-0472">Membrane</keyword>
<feature type="transmembrane region" description="Helical" evidence="2">
    <location>
        <begin position="31"/>
        <end position="52"/>
    </location>
</feature>
<evidence type="ECO:0000313" key="4">
    <source>
        <dbReference type="EMBL" id="GAA1271155.1"/>
    </source>
</evidence>
<evidence type="ECO:0000256" key="1">
    <source>
        <dbReference type="SAM" id="MobiDB-lite"/>
    </source>
</evidence>
<dbReference type="Gene3D" id="3.10.620.30">
    <property type="match status" value="1"/>
</dbReference>
<sequence>MTTRARLTVYAAFASALAMMGLSPLLEPAGWLVPAGGLIIVIALSGASLRRLATPRPLVVTAQLLIVLYLLLFGSVHGSFAYGLLPGPAAIRALNDLLLAAGDGIREYAIPAPATAGLRLVLVAAVALIALLVDALAVTYRRAALAGLPLLALYSVGTGLIGDETVVWLWFVLAAAGYLMLLFAEGRDRLSRWGRVFRGAGNTDARGGGGTLSTGGHQIGLLALVAALLLPAFAPSLNVSLVDGGIGNGGSGGKGNGSINALNPVVSLADGLRSPQNQELIRYHGSDPELRTAYLRITALDEFNGVEWKPGSQAAQAVPNLLPYPTDLAGGVDVQSMQTAITVSDKLSSQWLPAPYALVQENAAGNWRYEPDSRSIIGDRGQQATGLSYTVSSLNIRPTAEQLRVAGTPPRDLFDHYTALPAGLPAVVHDTALRVTSGKGTAYDKAVALQDWFAQNGGFTYSPSVDPGTGSAAIEHFLQTKQGFCVHFAATMAAMARTLGIPARVAVGFAPGRDLGDGTYEVGTKDYHAWPELYFAGAGWLRFEPTPSRGTPPEWAGAKPAPKPSASAAQPSASASAQGGAAPAASSSCSGVLRKQGGCPDQLQADATPQPKQAPWLTPQVLALLSATGLLVVLLLAPMVWRARLRRRRLGEGRRRAGAPDTAAPGGGLTEAQVLAAWAELIDTAWDLGIAPDEERSPRHTVDRISEQGELKSDARAAVGRVALATERVLYAREAGHAAPLGTDVRIVRDGLRASAGRRRRLRAVLLPPSTARVVWRVADRVMAVRLRGRALRQRVTTALGAPVRALGARLARPAKDDGQD</sequence>
<dbReference type="Pfam" id="PF11992">
    <property type="entry name" value="TgpA_N"/>
    <property type="match status" value="1"/>
</dbReference>
<comment type="caution">
    <text evidence="4">The sequence shown here is derived from an EMBL/GenBank/DDBJ whole genome shotgun (WGS) entry which is preliminary data.</text>
</comment>
<evidence type="ECO:0000256" key="2">
    <source>
        <dbReference type="SAM" id="Phobius"/>
    </source>
</evidence>
<dbReference type="InterPro" id="IPR021878">
    <property type="entry name" value="TgpA_N"/>
</dbReference>
<feature type="transmembrane region" description="Helical" evidence="2">
    <location>
        <begin position="143"/>
        <end position="161"/>
    </location>
</feature>
<organism evidence="4 5">
    <name type="scientific">Kitasatospora nipponensis</name>
    <dbReference type="NCBI Taxonomy" id="258049"/>
    <lineage>
        <taxon>Bacteria</taxon>
        <taxon>Bacillati</taxon>
        <taxon>Actinomycetota</taxon>
        <taxon>Actinomycetes</taxon>
        <taxon>Kitasatosporales</taxon>
        <taxon>Streptomycetaceae</taxon>
        <taxon>Kitasatospora</taxon>
    </lineage>
</organism>
<dbReference type="PANTHER" id="PTHR42736:SF1">
    <property type="entry name" value="PROTEIN-GLUTAMINE GAMMA-GLUTAMYLTRANSFERASE"/>
    <property type="match status" value="1"/>
</dbReference>
<dbReference type="Pfam" id="PF01841">
    <property type="entry name" value="Transglut_core"/>
    <property type="match status" value="1"/>
</dbReference>